<comment type="caution">
    <text evidence="1">The sequence shown here is derived from an EMBL/GenBank/DDBJ whole genome shotgun (WGS) entry which is preliminary data.</text>
</comment>
<accession>A0ABX0XFB9</accession>
<dbReference type="Proteomes" id="UP000770785">
    <property type="component" value="Unassembled WGS sequence"/>
</dbReference>
<dbReference type="EMBL" id="JAATJH010000007">
    <property type="protein sequence ID" value="NJC28013.1"/>
    <property type="molecule type" value="Genomic_DNA"/>
</dbReference>
<evidence type="ECO:0000313" key="2">
    <source>
        <dbReference type="Proteomes" id="UP000770785"/>
    </source>
</evidence>
<keyword evidence="2" id="KW-1185">Reference proteome</keyword>
<name>A0ABX0XFB9_9BACT</name>
<dbReference type="RefSeq" id="WP_168039650.1">
    <property type="nucleotide sequence ID" value="NZ_JAATJH010000007.1"/>
</dbReference>
<reference evidence="1 2" key="1">
    <citation type="submission" date="2020-03" db="EMBL/GenBank/DDBJ databases">
        <title>Genomic Encyclopedia of Type Strains, Phase IV (KMG-IV): sequencing the most valuable type-strain genomes for metagenomic binning, comparative biology and taxonomic classification.</title>
        <authorList>
            <person name="Goeker M."/>
        </authorList>
    </citation>
    <scope>NUCLEOTIDE SEQUENCE [LARGE SCALE GENOMIC DNA]</scope>
    <source>
        <strain evidence="1 2">DSM 105096</strain>
    </source>
</reference>
<gene>
    <name evidence="1" type="ORF">GGR27_003532</name>
</gene>
<sequence>MEKLVFATFSIKISQMGNPENLSSFDGNKDLLTFIEKFLVEIFNGDLKTEDFRGIKKFHLRIDQIIHTSEEDRCCYGYLSSGVSGDTYTIRNLENDTKVADVTSGDGAFKDIFFFFHIPLQKQTGFLVLQRKGNFGAKVALEKSLKKYMKSEGFNRHTINLYNLISEQVFDRMIQLGELMRVDLIKKYIPSDIKEYITNGENMSESPGKLKTTISTDSKLPDSWKRYLRRIYKSRGRYSDQYEVDGISDQYEDIQFQLEYNGKSKKFHVVREGKTQPDVDVTQEYREKFGEEITVHQLALLAKSTLQDIFGINGNL</sequence>
<proteinExistence type="predicted"/>
<evidence type="ECO:0000313" key="1">
    <source>
        <dbReference type="EMBL" id="NJC28013.1"/>
    </source>
</evidence>
<protein>
    <submittedName>
        <fullName evidence="1">Uncharacterized protein</fullName>
    </submittedName>
</protein>
<organism evidence="1 2">
    <name type="scientific">Neolewinella antarctica</name>
    <dbReference type="NCBI Taxonomy" id="442734"/>
    <lineage>
        <taxon>Bacteria</taxon>
        <taxon>Pseudomonadati</taxon>
        <taxon>Bacteroidota</taxon>
        <taxon>Saprospiria</taxon>
        <taxon>Saprospirales</taxon>
        <taxon>Lewinellaceae</taxon>
        <taxon>Neolewinella</taxon>
    </lineage>
</organism>